<accession>A0A9N9DLH7</accession>
<name>A0A9N9DLH7_9GLOM</name>
<reference evidence="1" key="1">
    <citation type="submission" date="2021-06" db="EMBL/GenBank/DDBJ databases">
        <authorList>
            <person name="Kallberg Y."/>
            <person name="Tangrot J."/>
            <person name="Rosling A."/>
        </authorList>
    </citation>
    <scope>NUCLEOTIDE SEQUENCE</scope>
    <source>
        <strain evidence="1">IA702</strain>
    </source>
</reference>
<dbReference type="EMBL" id="CAJVPJ010003402">
    <property type="protein sequence ID" value="CAG8639419.1"/>
    <property type="molecule type" value="Genomic_DNA"/>
</dbReference>
<proteinExistence type="predicted"/>
<dbReference type="AlphaFoldDB" id="A0A9N9DLH7"/>
<evidence type="ECO:0000313" key="2">
    <source>
        <dbReference type="Proteomes" id="UP000789572"/>
    </source>
</evidence>
<gene>
    <name evidence="1" type="ORF">POCULU_LOCUS9335</name>
</gene>
<protein>
    <submittedName>
        <fullName evidence="1">5202_t:CDS:1</fullName>
    </submittedName>
</protein>
<keyword evidence="2" id="KW-1185">Reference proteome</keyword>
<feature type="non-terminal residue" evidence="1">
    <location>
        <position position="1"/>
    </location>
</feature>
<sequence>GSKKNKLREGPLSFLAETARIVRSHYRTGGLNKEEDEEEIREPQPGRYSAREELYHRSFYILGQTDSG</sequence>
<organism evidence="1 2">
    <name type="scientific">Paraglomus occultum</name>
    <dbReference type="NCBI Taxonomy" id="144539"/>
    <lineage>
        <taxon>Eukaryota</taxon>
        <taxon>Fungi</taxon>
        <taxon>Fungi incertae sedis</taxon>
        <taxon>Mucoromycota</taxon>
        <taxon>Glomeromycotina</taxon>
        <taxon>Glomeromycetes</taxon>
        <taxon>Paraglomerales</taxon>
        <taxon>Paraglomeraceae</taxon>
        <taxon>Paraglomus</taxon>
    </lineage>
</organism>
<dbReference type="Proteomes" id="UP000789572">
    <property type="component" value="Unassembled WGS sequence"/>
</dbReference>
<evidence type="ECO:0000313" key="1">
    <source>
        <dbReference type="EMBL" id="CAG8639419.1"/>
    </source>
</evidence>
<comment type="caution">
    <text evidence="1">The sequence shown here is derived from an EMBL/GenBank/DDBJ whole genome shotgun (WGS) entry which is preliminary data.</text>
</comment>